<dbReference type="InterPro" id="IPR002835">
    <property type="entry name" value="CofC"/>
</dbReference>
<keyword evidence="3 5" id="KW-0547">Nucleotide-binding</keyword>
<dbReference type="NCBIfam" id="TIGR03552">
    <property type="entry name" value="F420_cofC"/>
    <property type="match status" value="1"/>
</dbReference>
<evidence type="ECO:0000256" key="5">
    <source>
        <dbReference type="HAMAP-Rule" id="MF_02114"/>
    </source>
</evidence>
<dbReference type="Gene3D" id="3.90.550.10">
    <property type="entry name" value="Spore Coat Polysaccharide Biosynthesis Protein SpsA, Chain A"/>
    <property type="match status" value="1"/>
</dbReference>
<dbReference type="EMBL" id="VIGC01000048">
    <property type="protein sequence ID" value="TQE93167.1"/>
    <property type="molecule type" value="Genomic_DNA"/>
</dbReference>
<evidence type="ECO:0000313" key="6">
    <source>
        <dbReference type="EMBL" id="TQE93167.1"/>
    </source>
</evidence>
<keyword evidence="1 5" id="KW-0808">Transferase</keyword>
<keyword evidence="2 5" id="KW-0548">Nucleotidyltransferase</keyword>
<dbReference type="SUPFAM" id="SSF53448">
    <property type="entry name" value="Nucleotide-diphospho-sugar transferases"/>
    <property type="match status" value="1"/>
</dbReference>
<comment type="catalytic activity">
    <reaction evidence="5">
        <text>phosphoenolpyruvate + GTP + H(+) = enolpyruvoyl-2-diphospho-5'-guanosine + diphosphate</text>
        <dbReference type="Rhea" id="RHEA:30519"/>
        <dbReference type="ChEBI" id="CHEBI:15378"/>
        <dbReference type="ChEBI" id="CHEBI:33019"/>
        <dbReference type="ChEBI" id="CHEBI:37565"/>
        <dbReference type="ChEBI" id="CHEBI:58702"/>
        <dbReference type="ChEBI" id="CHEBI:143701"/>
        <dbReference type="EC" id="2.7.7.105"/>
    </reaction>
</comment>
<evidence type="ECO:0000256" key="3">
    <source>
        <dbReference type="ARBA" id="ARBA00022741"/>
    </source>
</evidence>
<dbReference type="HAMAP" id="MF_02114">
    <property type="entry name" value="CofC"/>
    <property type="match status" value="1"/>
</dbReference>
<evidence type="ECO:0000256" key="2">
    <source>
        <dbReference type="ARBA" id="ARBA00022695"/>
    </source>
</evidence>
<accession>A0A540V8R0</accession>
<dbReference type="RefSeq" id="WP_141612454.1">
    <property type="nucleotide sequence ID" value="NZ_VIGC02000048.1"/>
</dbReference>
<dbReference type="GO" id="GO:0052645">
    <property type="term" value="P:F420-0 metabolic process"/>
    <property type="evidence" value="ECO:0007669"/>
    <property type="project" value="UniProtKB-UniRule"/>
</dbReference>
<protein>
    <recommendedName>
        <fullName evidence="5">Phosphoenolpyruvate guanylyltransferase</fullName>
        <shortName evidence="5">PEP guanylyltransferase</shortName>
        <ecNumber evidence="5">2.7.7.105</ecNumber>
    </recommendedName>
</protein>
<dbReference type="UniPathway" id="UPA00071"/>
<keyword evidence="7" id="KW-1185">Reference proteome</keyword>
<reference evidence="6 7" key="1">
    <citation type="submission" date="2019-06" db="EMBL/GenBank/DDBJ databases">
        <title>Genome sequence of Litorilinea aerophila BAA-2444.</title>
        <authorList>
            <person name="Maclea K.S."/>
            <person name="Maurais E.G."/>
            <person name="Iannazzi L.C."/>
        </authorList>
    </citation>
    <scope>NUCLEOTIDE SEQUENCE [LARGE SCALE GENOMIC DNA]</scope>
    <source>
        <strain evidence="6 7">ATCC BAA-2444</strain>
    </source>
</reference>
<comment type="caution">
    <text evidence="6">The sequence shown here is derived from an EMBL/GenBank/DDBJ whole genome shotgun (WGS) entry which is preliminary data.</text>
</comment>
<dbReference type="EC" id="2.7.7.105" evidence="5"/>
<keyword evidence="4 5" id="KW-0342">GTP-binding</keyword>
<dbReference type="OrthoDB" id="9151145at2"/>
<comment type="function">
    <text evidence="5">Guanylyltransferase that catalyzes the activation of phosphoenolpyruvate (PEP) as enolpyruvoyl-2-diphospho-5'-guanosine, via the condensation of PEP with GTP. It is involved in the biosynthesis of coenzyme F420, a hydride carrier cofactor.</text>
</comment>
<comment type="pathway">
    <text evidence="5">Cofactor biosynthesis; coenzyme F420 biosynthesis.</text>
</comment>
<dbReference type="PANTHER" id="PTHR40392:SF1">
    <property type="entry name" value="2-PHOSPHO-L-LACTATE GUANYLYLTRANSFERASE"/>
    <property type="match status" value="1"/>
</dbReference>
<dbReference type="InterPro" id="IPR029044">
    <property type="entry name" value="Nucleotide-diphossugar_trans"/>
</dbReference>
<evidence type="ECO:0000256" key="4">
    <source>
        <dbReference type="ARBA" id="ARBA00023134"/>
    </source>
</evidence>
<dbReference type="Pfam" id="PF01983">
    <property type="entry name" value="CofC"/>
    <property type="match status" value="1"/>
</dbReference>
<proteinExistence type="inferred from homology"/>
<gene>
    <name evidence="6" type="primary">cofC</name>
    <name evidence="5" type="synonym">fbiD</name>
    <name evidence="6" type="ORF">FKZ61_22630</name>
</gene>
<dbReference type="InParanoid" id="A0A540V8R0"/>
<sequence>MLPFWCVIPVKPFPEGKSRLSGMLSPSARTALNRRLLTRVLDILKASDLPVQVLVISRDEEALALARGRGLLGLPEVEDGGLNGALAQARTHIQAQGAQALLVLPADLPFLTVADLHGLYGMAQDPDVQVVIAPSRDGGTNALCLRPPDVLDFAFGEESFQAHLAQLRRRGLAYRVYRSVTLAQDLDQPGDLWAARDVLRQDPVQGCC</sequence>
<dbReference type="Proteomes" id="UP000317371">
    <property type="component" value="Unassembled WGS sequence"/>
</dbReference>
<name>A0A540V8R0_9CHLR</name>
<dbReference type="GO" id="GO:0043814">
    <property type="term" value="F:phospholactate guanylyltransferase activity"/>
    <property type="evidence" value="ECO:0007669"/>
    <property type="project" value="InterPro"/>
</dbReference>
<evidence type="ECO:0000256" key="1">
    <source>
        <dbReference type="ARBA" id="ARBA00022679"/>
    </source>
</evidence>
<evidence type="ECO:0000313" key="7">
    <source>
        <dbReference type="Proteomes" id="UP000317371"/>
    </source>
</evidence>
<dbReference type="PANTHER" id="PTHR40392">
    <property type="entry name" value="2-PHOSPHO-L-LACTATE GUANYLYLTRANSFERASE"/>
    <property type="match status" value="1"/>
</dbReference>
<organism evidence="6 7">
    <name type="scientific">Litorilinea aerophila</name>
    <dbReference type="NCBI Taxonomy" id="1204385"/>
    <lineage>
        <taxon>Bacteria</taxon>
        <taxon>Bacillati</taxon>
        <taxon>Chloroflexota</taxon>
        <taxon>Caldilineae</taxon>
        <taxon>Caldilineales</taxon>
        <taxon>Caldilineaceae</taxon>
        <taxon>Litorilinea</taxon>
    </lineage>
</organism>
<dbReference type="GO" id="GO:0005525">
    <property type="term" value="F:GTP binding"/>
    <property type="evidence" value="ECO:0007669"/>
    <property type="project" value="UniProtKB-KW"/>
</dbReference>
<dbReference type="AlphaFoldDB" id="A0A540V8R0"/>
<comment type="similarity">
    <text evidence="5">Belongs to the CofC family.</text>
</comment>